<evidence type="ECO:0000259" key="2">
    <source>
        <dbReference type="Pfam" id="PF23081"/>
    </source>
</evidence>
<name>A0A914BJJ7_PATMI</name>
<keyword evidence="4" id="KW-1185">Reference proteome</keyword>
<accession>A0A914BJJ7</accession>
<dbReference type="InterPro" id="IPR027640">
    <property type="entry name" value="Kinesin-like_fam"/>
</dbReference>
<dbReference type="PANTHER" id="PTHR21608:SF7">
    <property type="entry name" value="KINESIN-LIKE PROTEIN CG14535"/>
    <property type="match status" value="1"/>
</dbReference>
<feature type="region of interest" description="Disordered" evidence="1">
    <location>
        <begin position="114"/>
        <end position="133"/>
    </location>
</feature>
<dbReference type="Proteomes" id="UP000887568">
    <property type="component" value="Unplaced"/>
</dbReference>
<reference evidence="3" key="1">
    <citation type="submission" date="2022-11" db="UniProtKB">
        <authorList>
            <consortium name="EnsemblMetazoa"/>
        </authorList>
    </citation>
    <scope>IDENTIFICATION</scope>
</reference>
<dbReference type="PANTHER" id="PTHR21608">
    <property type="entry name" value="KINESIN-LIKE PROTEIN CG14535"/>
    <property type="match status" value="1"/>
</dbReference>
<sequence length="185" mass="20149">MQALTIHKIRPFASKVSGWNPQYLDCKTCEILLDSSALYDRLHIPKSLHEAWNGSQCEVCSTQLKQLKHEAVAMVQSLEEAQSQSEAASLSNLPALVGSRDLASLQRYLYSQHSHGNGSGHGRSSRQAKSTLPAASRLPASVPVAIQAQQYLEESLGAKWRGNQKSGSVLTQCQVQVSTSCLFLA</sequence>
<dbReference type="GeneID" id="119744288"/>
<dbReference type="OrthoDB" id="8862460at2759"/>
<evidence type="ECO:0000313" key="4">
    <source>
        <dbReference type="Proteomes" id="UP000887568"/>
    </source>
</evidence>
<organism evidence="3 4">
    <name type="scientific">Patiria miniata</name>
    <name type="common">Bat star</name>
    <name type="synonym">Asterina miniata</name>
    <dbReference type="NCBI Taxonomy" id="46514"/>
    <lineage>
        <taxon>Eukaryota</taxon>
        <taxon>Metazoa</taxon>
        <taxon>Echinodermata</taxon>
        <taxon>Eleutherozoa</taxon>
        <taxon>Asterozoa</taxon>
        <taxon>Asteroidea</taxon>
        <taxon>Valvatacea</taxon>
        <taxon>Valvatida</taxon>
        <taxon>Asterinidae</taxon>
        <taxon>Patiria</taxon>
    </lineage>
</organism>
<feature type="domain" description="Kinesin-like protein KIF26A/B helical" evidence="2">
    <location>
        <begin position="33"/>
        <end position="83"/>
    </location>
</feature>
<evidence type="ECO:0000313" key="3">
    <source>
        <dbReference type="EnsemblMetazoa" id="XP_038076085.1"/>
    </source>
</evidence>
<dbReference type="EnsemblMetazoa" id="XM_038220157.1">
    <property type="protein sequence ID" value="XP_038076085.1"/>
    <property type="gene ID" value="LOC119744288"/>
</dbReference>
<dbReference type="InterPro" id="IPR057090">
    <property type="entry name" value="HTH_KIF26A_B_1st"/>
</dbReference>
<protein>
    <recommendedName>
        <fullName evidence="2">Kinesin-like protein KIF26A/B helical domain-containing protein</fullName>
    </recommendedName>
</protein>
<proteinExistence type="predicted"/>
<evidence type="ECO:0000256" key="1">
    <source>
        <dbReference type="SAM" id="MobiDB-lite"/>
    </source>
</evidence>
<dbReference type="AlphaFoldDB" id="A0A914BJJ7"/>
<dbReference type="GO" id="GO:0007018">
    <property type="term" value="P:microtubule-based movement"/>
    <property type="evidence" value="ECO:0007669"/>
    <property type="project" value="InterPro"/>
</dbReference>
<dbReference type="RefSeq" id="XP_038076085.1">
    <property type="nucleotide sequence ID" value="XM_038220157.1"/>
</dbReference>
<dbReference type="Pfam" id="PF23081">
    <property type="entry name" value="HTH_KIF26A_B_1st"/>
    <property type="match status" value="1"/>
</dbReference>
<dbReference type="GO" id="GO:0003777">
    <property type="term" value="F:microtubule motor activity"/>
    <property type="evidence" value="ECO:0007669"/>
    <property type="project" value="InterPro"/>
</dbReference>